<dbReference type="OrthoDB" id="9972728at2759"/>
<dbReference type="InterPro" id="IPR036823">
    <property type="entry name" value="Ribosomal_uS7_dom_sf"/>
</dbReference>
<dbReference type="EnsemblMetazoa" id="AFUN021372-RA">
    <property type="protein sequence ID" value="AFUN021372-PA"/>
    <property type="gene ID" value="AFUN021372"/>
</dbReference>
<evidence type="ECO:0000256" key="6">
    <source>
        <dbReference type="ARBA" id="ARBA00023274"/>
    </source>
</evidence>
<dbReference type="GO" id="GO:0044391">
    <property type="term" value="C:ribosomal subunit"/>
    <property type="evidence" value="ECO:0007669"/>
    <property type="project" value="UniProtKB-ARBA"/>
</dbReference>
<name>A0A4Y0BTZ6_ANOFN</name>
<evidence type="ECO:0000256" key="4">
    <source>
        <dbReference type="ARBA" id="ARBA00022980"/>
    </source>
</evidence>
<evidence type="ECO:0000256" key="2">
    <source>
        <dbReference type="ARBA" id="ARBA00007151"/>
    </source>
</evidence>
<comment type="similarity">
    <text evidence="2">Belongs to the universal ribosomal protein uS7 family.</text>
</comment>
<protein>
    <recommendedName>
        <fullName evidence="7">Small ribosomal subunit protein uS7m</fullName>
    </recommendedName>
    <alternativeName>
        <fullName evidence="8">28S ribosomal protein S7, mitochondrial</fullName>
    </alternativeName>
</protein>
<dbReference type="AlphaFoldDB" id="A0A4Y0BTZ6"/>
<evidence type="ECO:0000256" key="3">
    <source>
        <dbReference type="ARBA" id="ARBA00022946"/>
    </source>
</evidence>
<dbReference type="VEuPathDB" id="VectorBase:AFUN2_011239"/>
<evidence type="ECO:0000313" key="10">
    <source>
        <dbReference type="EnsemblMetazoa" id="AFUN021372-PA"/>
    </source>
</evidence>
<evidence type="ECO:0000256" key="7">
    <source>
        <dbReference type="ARBA" id="ARBA00039306"/>
    </source>
</evidence>
<sequence>MLRRIVCTIVQRQSAAGAAAQCIVPVARMSQYGPHFIEPIVSKAKIEELQSTGDLSKISHVPIKAALNNQNCSVFYDPLVSQFTNYVMKQGNKQLARELVEKGFENIKRLQLERYHLSESEEEKAQLELNPRKLLHLAVENCRPLLQLTPIKRGGVRYQVPVPITEKRSYFIAMKWLLEAIREKERTVHFPEKMAWEILDAAANQGKVVKRKHELHRQCEANRAYAHYRWS</sequence>
<dbReference type="CTD" id="51081"/>
<evidence type="ECO:0000259" key="9">
    <source>
        <dbReference type="Pfam" id="PF00177"/>
    </source>
</evidence>
<evidence type="ECO:0000256" key="8">
    <source>
        <dbReference type="ARBA" id="ARBA00041309"/>
    </source>
</evidence>
<dbReference type="GeneID" id="125762461"/>
<dbReference type="FunFam" id="1.10.455.10:FF:000004">
    <property type="entry name" value="28S ribosomal protein S7, mitochondrial"/>
    <property type="match status" value="1"/>
</dbReference>
<feature type="domain" description="Small ribosomal subunit protein uS7" evidence="9">
    <location>
        <begin position="73"/>
        <end position="223"/>
    </location>
</feature>
<dbReference type="SUPFAM" id="SSF47973">
    <property type="entry name" value="Ribosomal protein S7"/>
    <property type="match status" value="1"/>
</dbReference>
<dbReference type="KEGG" id="afun:125762461"/>
<proteinExistence type="inferred from homology"/>
<accession>A0A4Y0BTZ6</accession>
<dbReference type="STRING" id="62324.A0A4Y0BTZ6"/>
<dbReference type="GO" id="GO:0005743">
    <property type="term" value="C:mitochondrial inner membrane"/>
    <property type="evidence" value="ECO:0007669"/>
    <property type="project" value="UniProtKB-ARBA"/>
</dbReference>
<dbReference type="VEuPathDB" id="VectorBase:AFUN021372"/>
<keyword evidence="4" id="KW-0689">Ribosomal protein</keyword>
<evidence type="ECO:0000256" key="1">
    <source>
        <dbReference type="ARBA" id="ARBA00004173"/>
    </source>
</evidence>
<dbReference type="RefSeq" id="XP_049280526.1">
    <property type="nucleotide sequence ID" value="XM_049424569.1"/>
</dbReference>
<organism evidence="10">
    <name type="scientific">Anopheles funestus</name>
    <name type="common">African malaria mosquito</name>
    <dbReference type="NCBI Taxonomy" id="62324"/>
    <lineage>
        <taxon>Eukaryota</taxon>
        <taxon>Metazoa</taxon>
        <taxon>Ecdysozoa</taxon>
        <taxon>Arthropoda</taxon>
        <taxon>Hexapoda</taxon>
        <taxon>Insecta</taxon>
        <taxon>Pterygota</taxon>
        <taxon>Neoptera</taxon>
        <taxon>Endopterygota</taxon>
        <taxon>Diptera</taxon>
        <taxon>Nematocera</taxon>
        <taxon>Culicoidea</taxon>
        <taxon>Culicidae</taxon>
        <taxon>Anophelinae</taxon>
        <taxon>Anopheles</taxon>
    </lineage>
</organism>
<reference evidence="10" key="1">
    <citation type="submission" date="2020-05" db="UniProtKB">
        <authorList>
            <consortium name="EnsemblMetazoa"/>
        </authorList>
    </citation>
    <scope>IDENTIFICATION</scope>
    <source>
        <strain evidence="10">FUMOZ</strain>
    </source>
</reference>
<dbReference type="GO" id="GO:0006412">
    <property type="term" value="P:translation"/>
    <property type="evidence" value="ECO:0007669"/>
    <property type="project" value="InterPro"/>
</dbReference>
<dbReference type="Pfam" id="PF00177">
    <property type="entry name" value="Ribosomal_S7"/>
    <property type="match status" value="1"/>
</dbReference>
<keyword evidence="6" id="KW-0687">Ribonucleoprotein</keyword>
<dbReference type="Gene3D" id="1.10.455.10">
    <property type="entry name" value="Ribosomal protein S7 domain"/>
    <property type="match status" value="1"/>
</dbReference>
<dbReference type="GO" id="GO:0005759">
    <property type="term" value="C:mitochondrial matrix"/>
    <property type="evidence" value="ECO:0007669"/>
    <property type="project" value="UniProtKB-ARBA"/>
</dbReference>
<dbReference type="PANTHER" id="PTHR11205">
    <property type="entry name" value="RIBOSOMAL PROTEIN S7"/>
    <property type="match status" value="1"/>
</dbReference>
<dbReference type="CDD" id="cd14870">
    <property type="entry name" value="uS7_Mitochondria_Mammalian"/>
    <property type="match status" value="1"/>
</dbReference>
<dbReference type="InterPro" id="IPR023798">
    <property type="entry name" value="Ribosomal_uS7_dom"/>
</dbReference>
<comment type="subcellular location">
    <subcellularLocation>
        <location evidence="1">Mitochondrion</location>
    </subcellularLocation>
</comment>
<dbReference type="InterPro" id="IPR000235">
    <property type="entry name" value="Ribosomal_uS7"/>
</dbReference>
<keyword evidence="3" id="KW-0809">Transit peptide</keyword>
<keyword evidence="5" id="KW-0496">Mitochondrion</keyword>
<evidence type="ECO:0000256" key="5">
    <source>
        <dbReference type="ARBA" id="ARBA00023128"/>
    </source>
</evidence>